<dbReference type="PANTHER" id="PTHR41542:SF1">
    <property type="entry name" value="BLL5807 PROTEIN"/>
    <property type="match status" value="1"/>
</dbReference>
<protein>
    <submittedName>
        <fullName evidence="5">Tim44 domain-containing protein</fullName>
    </submittedName>
</protein>
<evidence type="ECO:0000256" key="2">
    <source>
        <dbReference type="SAM" id="Phobius"/>
    </source>
</evidence>
<keyword evidence="3" id="KW-0732">Signal</keyword>
<dbReference type="RefSeq" id="WP_138239980.1">
    <property type="nucleotide sequence ID" value="NZ_VBRY01000012.1"/>
</dbReference>
<proteinExistence type="predicted"/>
<feature type="domain" description="Tim44-like" evidence="4">
    <location>
        <begin position="148"/>
        <end position="286"/>
    </location>
</feature>
<keyword evidence="2" id="KW-0472">Membrane</keyword>
<feature type="compositionally biased region" description="Polar residues" evidence="1">
    <location>
        <begin position="35"/>
        <end position="62"/>
    </location>
</feature>
<feature type="transmembrane region" description="Helical" evidence="2">
    <location>
        <begin position="94"/>
        <end position="113"/>
    </location>
</feature>
<dbReference type="EMBL" id="VBRY01000012">
    <property type="protein sequence ID" value="TLS65950.1"/>
    <property type="molecule type" value="Genomic_DNA"/>
</dbReference>
<sequence length="288" mass="30804">MRKFFMLTVLAIFGLSMLGLADDADARRLGGGANMGQQRTMHNTAPASSLSQQKAMPQNGQKGSARTGLMGMLGGLALGGLLGALFFGGAFEGINFLDIVIIGAIAAALFFFLRKRAAPAVSQPAYAGAGGSAMPGYDEPFGQENSGTPLATAAGSALRPDIDAKFFIPAAKEIYVRLQHAWDHGDSEDIRTFCTAEMADRIAQDMKQGTKNQTEVATLQAEIADSWIESDLEWAAVNFTAMLREKTLDSSGVTIEDQTSEVNEIWIFQHTPDSDDPTWYLAGIQQVG</sequence>
<gene>
    <name evidence="5" type="ORF">FEF65_11550</name>
</gene>
<feature type="chain" id="PRO_5024405609" evidence="3">
    <location>
        <begin position="22"/>
        <end position="288"/>
    </location>
</feature>
<accession>A0A5R9GHX5</accession>
<feature type="transmembrane region" description="Helical" evidence="2">
    <location>
        <begin position="69"/>
        <end position="87"/>
    </location>
</feature>
<dbReference type="SMART" id="SM00978">
    <property type="entry name" value="Tim44"/>
    <property type="match status" value="1"/>
</dbReference>
<evidence type="ECO:0000256" key="1">
    <source>
        <dbReference type="SAM" id="MobiDB-lite"/>
    </source>
</evidence>
<evidence type="ECO:0000256" key="3">
    <source>
        <dbReference type="SAM" id="SignalP"/>
    </source>
</evidence>
<organism evidence="5 6">
    <name type="scientific">Mariprofundus erugo</name>
    <dbReference type="NCBI Taxonomy" id="2528639"/>
    <lineage>
        <taxon>Bacteria</taxon>
        <taxon>Pseudomonadati</taxon>
        <taxon>Pseudomonadota</taxon>
        <taxon>Candidatius Mariprofundia</taxon>
        <taxon>Mariprofundales</taxon>
        <taxon>Mariprofundaceae</taxon>
        <taxon>Mariprofundus</taxon>
    </lineage>
</organism>
<name>A0A5R9GHX5_9PROT</name>
<keyword evidence="2" id="KW-0812">Transmembrane</keyword>
<feature type="signal peptide" evidence="3">
    <location>
        <begin position="1"/>
        <end position="21"/>
    </location>
</feature>
<dbReference type="Proteomes" id="UP000306585">
    <property type="component" value="Unassembled WGS sequence"/>
</dbReference>
<keyword evidence="2" id="KW-1133">Transmembrane helix</keyword>
<comment type="caution">
    <text evidence="5">The sequence shown here is derived from an EMBL/GenBank/DDBJ whole genome shotgun (WGS) entry which is preliminary data.</text>
</comment>
<evidence type="ECO:0000259" key="4">
    <source>
        <dbReference type="SMART" id="SM00978"/>
    </source>
</evidence>
<dbReference type="InterPro" id="IPR007379">
    <property type="entry name" value="Tim44-like_dom"/>
</dbReference>
<dbReference type="Gene3D" id="3.10.450.240">
    <property type="match status" value="1"/>
</dbReference>
<dbReference type="Pfam" id="PF04280">
    <property type="entry name" value="Tim44"/>
    <property type="match status" value="1"/>
</dbReference>
<keyword evidence="6" id="KW-1185">Reference proteome</keyword>
<feature type="region of interest" description="Disordered" evidence="1">
    <location>
        <begin position="31"/>
        <end position="62"/>
    </location>
</feature>
<dbReference type="AlphaFoldDB" id="A0A5R9GHX5"/>
<dbReference type="PANTHER" id="PTHR41542">
    <property type="entry name" value="BLL5807 PROTEIN"/>
    <property type="match status" value="1"/>
</dbReference>
<dbReference type="InterPro" id="IPR032710">
    <property type="entry name" value="NTF2-like_dom_sf"/>
</dbReference>
<reference evidence="5 6" key="1">
    <citation type="journal article" date="2019" name="Appl. Environ. Microbiol.">
        <title>Environmental Evidence and Genomic Insight of Iron-oxidizing Bacteria Preference Towards More Corrosion Resistant Stainless Steel at Higher Salinities.</title>
        <authorList>
            <person name="Garrison C.E."/>
            <person name="Price K.A."/>
            <person name="Field E.K."/>
        </authorList>
    </citation>
    <scope>NUCLEOTIDE SEQUENCE [LARGE SCALE GENOMIC DNA]</scope>
    <source>
        <strain evidence="5 6">P3</strain>
    </source>
</reference>
<evidence type="ECO:0000313" key="6">
    <source>
        <dbReference type="Proteomes" id="UP000306585"/>
    </source>
</evidence>
<evidence type="ECO:0000313" key="5">
    <source>
        <dbReference type="EMBL" id="TLS65950.1"/>
    </source>
</evidence>
<dbReference type="SUPFAM" id="SSF54427">
    <property type="entry name" value="NTF2-like"/>
    <property type="match status" value="1"/>
</dbReference>